<protein>
    <recommendedName>
        <fullName evidence="3">ABM domain-containing protein</fullName>
    </recommendedName>
</protein>
<dbReference type="Proteomes" id="UP000053859">
    <property type="component" value="Unassembled WGS sequence"/>
</dbReference>
<organism evidence="1 2">
    <name type="scientific">Streptomyces azureus</name>
    <dbReference type="NCBI Taxonomy" id="146537"/>
    <lineage>
        <taxon>Bacteria</taxon>
        <taxon>Bacillati</taxon>
        <taxon>Actinomycetota</taxon>
        <taxon>Actinomycetes</taxon>
        <taxon>Kitasatosporales</taxon>
        <taxon>Streptomycetaceae</taxon>
        <taxon>Streptomyces</taxon>
    </lineage>
</organism>
<proteinExistence type="predicted"/>
<gene>
    <name evidence="1" type="ORF">SAZU_5107</name>
</gene>
<dbReference type="EMBL" id="DF968327">
    <property type="protein sequence ID" value="GAP50251.1"/>
    <property type="molecule type" value="Genomic_DNA"/>
</dbReference>
<evidence type="ECO:0000313" key="2">
    <source>
        <dbReference type="Proteomes" id="UP000053859"/>
    </source>
</evidence>
<dbReference type="PATRIC" id="fig|146537.3.peg.5369"/>
<accession>A0A0K8PQW9</accession>
<evidence type="ECO:0000313" key="1">
    <source>
        <dbReference type="EMBL" id="GAP50251.1"/>
    </source>
</evidence>
<sequence>MIMAIIAVFDVPGMTQAQYEEGTNKLNKGRGLVKASSDWPVPGLIAHIAGPSPTGWHVTDVWDSEESFNRFGETILPILRDLGFADVQPKVFPAFNVVTA</sequence>
<name>A0A0K8PQW9_STRAJ</name>
<evidence type="ECO:0008006" key="3">
    <source>
        <dbReference type="Google" id="ProtNLM"/>
    </source>
</evidence>
<dbReference type="AlphaFoldDB" id="A0A0K8PQW9"/>
<keyword evidence="2" id="KW-1185">Reference proteome</keyword>
<reference evidence="1" key="1">
    <citation type="journal article" date="2015" name="Genome Announc.">
        <title>Draft Genome Sequence of Thiostrepton-Producing Streptomyces azureus ATCC 14921.</title>
        <authorList>
            <person name="Sakihara K."/>
            <person name="Maeda J."/>
            <person name="Tashiro K."/>
            <person name="Fujino Y."/>
            <person name="Kuhara S."/>
            <person name="Ohshima T."/>
            <person name="Ogata S."/>
            <person name="Doi K."/>
        </authorList>
    </citation>
    <scope>NUCLEOTIDE SEQUENCE [LARGE SCALE GENOMIC DNA]</scope>
    <source>
        <strain evidence="1">ATCC14921</strain>
    </source>
</reference>